<keyword evidence="2" id="KW-1185">Reference proteome</keyword>
<dbReference type="OrthoDB" id="5328813at2759"/>
<organism evidence="1 2">
    <name type="scientific">Choiromyces venosus 120613-1</name>
    <dbReference type="NCBI Taxonomy" id="1336337"/>
    <lineage>
        <taxon>Eukaryota</taxon>
        <taxon>Fungi</taxon>
        <taxon>Dikarya</taxon>
        <taxon>Ascomycota</taxon>
        <taxon>Pezizomycotina</taxon>
        <taxon>Pezizomycetes</taxon>
        <taxon>Pezizales</taxon>
        <taxon>Tuberaceae</taxon>
        <taxon>Choiromyces</taxon>
    </lineage>
</organism>
<accession>A0A3N4JWM7</accession>
<sequence>MRSNSVPPSLDDRSIALRFKQLDRELNDWVIIHFKSTEQRVDLSPELREILISQVPLFDRLLQQPRSRTTVLRAVVGHVIQQAFESGEFVGVDEGLGALERSMGRNTSETEFNKWRSQTFLTLSKASTTESKAQVVATISQRIDNLLSPFSATPNQPERLHFLSRIIESAATLASELGCQLAKFKVLSEPPETPFHSAYMEDVYQEHETQTDPQTGKSVNALDGKIILAVVFPSVVKWGNERGEGYEEMTVLLKTRVLT</sequence>
<evidence type="ECO:0000313" key="2">
    <source>
        <dbReference type="Proteomes" id="UP000276215"/>
    </source>
</evidence>
<reference evidence="1 2" key="1">
    <citation type="journal article" date="2018" name="Nat. Ecol. Evol.">
        <title>Pezizomycetes genomes reveal the molecular basis of ectomycorrhizal truffle lifestyle.</title>
        <authorList>
            <person name="Murat C."/>
            <person name="Payen T."/>
            <person name="Noel B."/>
            <person name="Kuo A."/>
            <person name="Morin E."/>
            <person name="Chen J."/>
            <person name="Kohler A."/>
            <person name="Krizsan K."/>
            <person name="Balestrini R."/>
            <person name="Da Silva C."/>
            <person name="Montanini B."/>
            <person name="Hainaut M."/>
            <person name="Levati E."/>
            <person name="Barry K.W."/>
            <person name="Belfiori B."/>
            <person name="Cichocki N."/>
            <person name="Clum A."/>
            <person name="Dockter R.B."/>
            <person name="Fauchery L."/>
            <person name="Guy J."/>
            <person name="Iotti M."/>
            <person name="Le Tacon F."/>
            <person name="Lindquist E.A."/>
            <person name="Lipzen A."/>
            <person name="Malagnac F."/>
            <person name="Mello A."/>
            <person name="Molinier V."/>
            <person name="Miyauchi S."/>
            <person name="Poulain J."/>
            <person name="Riccioni C."/>
            <person name="Rubini A."/>
            <person name="Sitrit Y."/>
            <person name="Splivallo R."/>
            <person name="Traeger S."/>
            <person name="Wang M."/>
            <person name="Zifcakova L."/>
            <person name="Wipf D."/>
            <person name="Zambonelli A."/>
            <person name="Paolocci F."/>
            <person name="Nowrousian M."/>
            <person name="Ottonello S."/>
            <person name="Baldrian P."/>
            <person name="Spatafora J.W."/>
            <person name="Henrissat B."/>
            <person name="Nagy L.G."/>
            <person name="Aury J.M."/>
            <person name="Wincker P."/>
            <person name="Grigoriev I.V."/>
            <person name="Bonfante P."/>
            <person name="Martin F.M."/>
        </authorList>
    </citation>
    <scope>NUCLEOTIDE SEQUENCE [LARGE SCALE GENOMIC DNA]</scope>
    <source>
        <strain evidence="1 2">120613-1</strain>
    </source>
</reference>
<dbReference type="Proteomes" id="UP000276215">
    <property type="component" value="Unassembled WGS sequence"/>
</dbReference>
<dbReference type="EMBL" id="ML120372">
    <property type="protein sequence ID" value="RPB01608.1"/>
    <property type="molecule type" value="Genomic_DNA"/>
</dbReference>
<name>A0A3N4JWM7_9PEZI</name>
<gene>
    <name evidence="1" type="ORF">L873DRAFT_1676024</name>
</gene>
<evidence type="ECO:0000313" key="1">
    <source>
        <dbReference type="EMBL" id="RPB01608.1"/>
    </source>
</evidence>
<protein>
    <submittedName>
        <fullName evidence="1">Uncharacterized protein</fullName>
    </submittedName>
</protein>
<proteinExistence type="predicted"/>
<dbReference type="AlphaFoldDB" id="A0A3N4JWM7"/>